<evidence type="ECO:0000256" key="1">
    <source>
        <dbReference type="SAM" id="SignalP"/>
    </source>
</evidence>
<name>A0A1G6W507_9FLAO</name>
<feature type="signal peptide" evidence="1">
    <location>
        <begin position="1"/>
        <end position="20"/>
    </location>
</feature>
<dbReference type="SUPFAM" id="SSF54427">
    <property type="entry name" value="NTF2-like"/>
    <property type="match status" value="1"/>
</dbReference>
<keyword evidence="1" id="KW-0732">Signal</keyword>
<dbReference type="Proteomes" id="UP000199109">
    <property type="component" value="Unassembled WGS sequence"/>
</dbReference>
<accession>A0A1G6W507</accession>
<feature type="domain" description="DUF4440" evidence="2">
    <location>
        <begin position="36"/>
        <end position="139"/>
    </location>
</feature>
<keyword evidence="4" id="KW-1185">Reference proteome</keyword>
<protein>
    <recommendedName>
        <fullName evidence="2">DUF4440 domain-containing protein</fullName>
    </recommendedName>
</protein>
<feature type="chain" id="PRO_5011666442" description="DUF4440 domain-containing protein" evidence="1">
    <location>
        <begin position="21"/>
        <end position="151"/>
    </location>
</feature>
<dbReference type="Gene3D" id="3.10.450.50">
    <property type="match status" value="1"/>
</dbReference>
<dbReference type="InterPro" id="IPR027843">
    <property type="entry name" value="DUF4440"/>
</dbReference>
<dbReference type="Pfam" id="PF14534">
    <property type="entry name" value="DUF4440"/>
    <property type="match status" value="1"/>
</dbReference>
<dbReference type="InterPro" id="IPR032710">
    <property type="entry name" value="NTF2-like_dom_sf"/>
</dbReference>
<evidence type="ECO:0000313" key="3">
    <source>
        <dbReference type="EMBL" id="SDD60125.1"/>
    </source>
</evidence>
<sequence>MDKKLMLFFCATLFIPWACAQQTTGPSPKEKPLYTLIDQYAQARETKDTVLLKQILTDNIDQLVSTGEWRRGFETAKQGMLRSSSANPGSRTLTVDQIRFLSQKTAVVDTRYEIENADGSLRKMWSTFIVVYEGKRWKISAIRNMLPAGGS</sequence>
<proteinExistence type="predicted"/>
<dbReference type="RefSeq" id="WP_217633274.1">
    <property type="nucleotide sequence ID" value="NZ_FNAO01000001.1"/>
</dbReference>
<evidence type="ECO:0000259" key="2">
    <source>
        <dbReference type="Pfam" id="PF14534"/>
    </source>
</evidence>
<gene>
    <name evidence="3" type="ORF">SAMN05421636_101166</name>
</gene>
<dbReference type="AlphaFoldDB" id="A0A1G6W507"/>
<organism evidence="3 4">
    <name type="scientific">Pricia antarctica</name>
    <dbReference type="NCBI Taxonomy" id="641691"/>
    <lineage>
        <taxon>Bacteria</taxon>
        <taxon>Pseudomonadati</taxon>
        <taxon>Bacteroidota</taxon>
        <taxon>Flavobacteriia</taxon>
        <taxon>Flavobacteriales</taxon>
        <taxon>Flavobacteriaceae</taxon>
        <taxon>Pricia</taxon>
    </lineage>
</organism>
<reference evidence="3 4" key="1">
    <citation type="submission" date="2016-10" db="EMBL/GenBank/DDBJ databases">
        <authorList>
            <person name="de Groot N.N."/>
        </authorList>
    </citation>
    <scope>NUCLEOTIDE SEQUENCE [LARGE SCALE GENOMIC DNA]</scope>
    <source>
        <strain evidence="3 4">DSM 23421</strain>
    </source>
</reference>
<dbReference type="EMBL" id="FNAO01000001">
    <property type="protein sequence ID" value="SDD60125.1"/>
    <property type="molecule type" value="Genomic_DNA"/>
</dbReference>
<evidence type="ECO:0000313" key="4">
    <source>
        <dbReference type="Proteomes" id="UP000199109"/>
    </source>
</evidence>